<dbReference type="InterPro" id="IPR036640">
    <property type="entry name" value="ABC1_TM_sf"/>
</dbReference>
<feature type="domain" description="ABC transporter" evidence="11">
    <location>
        <begin position="346"/>
        <end position="578"/>
    </location>
</feature>
<feature type="transmembrane region" description="Helical" evidence="10">
    <location>
        <begin position="219"/>
        <end position="243"/>
    </location>
</feature>
<feature type="transmembrane region" description="Helical" evidence="10">
    <location>
        <begin position="112"/>
        <end position="133"/>
    </location>
</feature>
<keyword evidence="3 10" id="KW-0812">Transmembrane</keyword>
<dbReference type="GO" id="GO:0016887">
    <property type="term" value="F:ATP hydrolysis activity"/>
    <property type="evidence" value="ECO:0007669"/>
    <property type="project" value="InterPro"/>
</dbReference>
<dbReference type="SMART" id="SM00382">
    <property type="entry name" value="AAA"/>
    <property type="match status" value="2"/>
</dbReference>
<dbReference type="CDD" id="cd03250">
    <property type="entry name" value="ABCC_MRP_domain1"/>
    <property type="match status" value="1"/>
</dbReference>
<dbReference type="CDD" id="cd18592">
    <property type="entry name" value="ABC_6TM_MRP5_8_9_D1"/>
    <property type="match status" value="1"/>
</dbReference>
<evidence type="ECO:0000256" key="9">
    <source>
        <dbReference type="ARBA" id="ARBA00023180"/>
    </source>
</evidence>
<feature type="transmembrane region" description="Helical" evidence="10">
    <location>
        <begin position="639"/>
        <end position="663"/>
    </location>
</feature>
<sequence>MLLTSLVYIISLIFGFISPTLIMKNVIALAKDQETNKIDGMAWVGLLIFCELGRVFFITLTWAMSYRTAYRLKAASMGLVYRKLLRIGNLTDQVSSKLLNVISGDCGRLYEVIVSCQVAIGGPIVLVMCAVYIWYELGWLPLAGLAVFPLAYPLQYFLAKGSGSLKRKAIQIKDERVSLISQALQHFKFLKMFGWESYLYNTISDVRERERTYLLKSQIFQSLSIVIGPALPHIAAISTFLLYITTGKYLLPAQAFTLLFVFSLLFFSIRMLNSLYESWYSFRICSERIKSLLVLPEIKDTSEKVCDTNHASLDEAIVIEELNLVRRGSFDPQCSDKDEEDKDKRKEFKNINSIERLLGNSECDNMSFQLGPIDLHVKKGSFLGICGYVGSGKTTLLETIAGALTTEKGTLHVFGRTAYVPQHPWLFKGTIRENIVFGEAFDSVRYYNCIESCCLINDFGALPLGDLTRVNNSGSNLSGGQRQRISLARSLYYQNAEIYLLDDPLSGLDNRVGRSVFENSILNKLRKQKKTILFVTHQLHYLKHCDEILVLSDGSIEERGKHEDLIAVKDSIYNSLWSCLSQHPNEHEEPLIEDSDILDLQMDVGAVTNAKKQQLELEKSRKDVSPDVYWLYIKSCGGWMMLAVVIVAFSISIGSTAFSSWWLKRWFGKPDSLESEVASHSSDENGTVTKVDEYISFDSPDFEFNRDVYAGLIGVILFGSLIRTIFYVMATMKACKVLHMKLLRQFFCSRIKTLERMGTGQVFNLFARDIGEVDGSLPNNMENFMQNIFVVLSVLILVSSVFPQFLVFAFFVFLIFTFYRKIYNAAIRDLKRIETRSKSPIFNRISETVKGLGTIRAFNKERLMTEEFEKFTDASNSVAYTFSASVRWLSIRLDFLAVLMTGSVAVFTLIFHGTISAAAVGLALAYAAQLSGVFQFTMRLASETEAKFVSVERIHTFLSHDAEEQLNIDGTHFNNGQIEAPLKIEAEIHPHWPTVGHVKFDAVTLSYSSTDPPILRDVSFEVQAGQNIGIIGRTGSGKSSIGNALFRLTELKSGSIQIDGVDISKIPLKKLRNAMCVISQDPCVFHKTIRFNLDAGRLYTDNELWKVLEKTGLKSSIDNLDSEVGLSHGQKQLLCIARALLRQSKIIFIDEATSNMDVETAAVVEKLLAEEFKYSSIFIVAHRTSALASCENLLMMEDGGIKDFGPIDVLSKKPEFKQSFEKFENVALE</sequence>
<feature type="transmembrane region" description="Helical" evidence="10">
    <location>
        <begin position="7"/>
        <end position="30"/>
    </location>
</feature>
<dbReference type="GO" id="GO:0005524">
    <property type="term" value="F:ATP binding"/>
    <property type="evidence" value="ECO:0007669"/>
    <property type="project" value="UniProtKB-KW"/>
</dbReference>
<evidence type="ECO:0000256" key="3">
    <source>
        <dbReference type="ARBA" id="ARBA00022692"/>
    </source>
</evidence>
<feature type="transmembrane region" description="Helical" evidence="10">
    <location>
        <begin position="788"/>
        <end position="819"/>
    </location>
</feature>
<feature type="transmembrane region" description="Helical" evidence="10">
    <location>
        <begin position="139"/>
        <end position="158"/>
    </location>
</feature>
<dbReference type="CDD" id="cd03244">
    <property type="entry name" value="ABCC_MRP_domain2"/>
    <property type="match status" value="1"/>
</dbReference>
<dbReference type="AlphaFoldDB" id="A0A1D2NAI3"/>
<dbReference type="OrthoDB" id="6500128at2759"/>
<dbReference type="STRING" id="48709.A0A1D2NAI3"/>
<dbReference type="GO" id="GO:0140359">
    <property type="term" value="F:ABC-type transporter activity"/>
    <property type="evidence" value="ECO:0007669"/>
    <property type="project" value="InterPro"/>
</dbReference>
<keyword evidence="14" id="KW-1185">Reference proteome</keyword>
<feature type="transmembrane region" description="Helical" evidence="10">
    <location>
        <begin position="42"/>
        <end position="63"/>
    </location>
</feature>
<dbReference type="Pfam" id="PF00664">
    <property type="entry name" value="ABC_membrane"/>
    <property type="match status" value="2"/>
</dbReference>
<dbReference type="Proteomes" id="UP000094527">
    <property type="component" value="Unassembled WGS sequence"/>
</dbReference>
<keyword evidence="6" id="KW-0067">ATP-binding</keyword>
<dbReference type="GO" id="GO:0016020">
    <property type="term" value="C:membrane"/>
    <property type="evidence" value="ECO:0007669"/>
    <property type="project" value="UniProtKB-SubCell"/>
</dbReference>
<accession>A0A1D2NAI3</accession>
<comment type="subcellular location">
    <subcellularLocation>
        <location evidence="1">Membrane</location>
        <topology evidence="1">Multi-pass membrane protein</topology>
    </subcellularLocation>
</comment>
<keyword evidence="8 10" id="KW-0472">Membrane</keyword>
<name>A0A1D2NAI3_ORCCI</name>
<dbReference type="Gene3D" id="1.20.1560.10">
    <property type="entry name" value="ABC transporter type 1, transmembrane domain"/>
    <property type="match status" value="2"/>
</dbReference>
<evidence type="ECO:0000259" key="12">
    <source>
        <dbReference type="PROSITE" id="PS50929"/>
    </source>
</evidence>
<dbReference type="OMA" id="CEGTICI"/>
<feature type="domain" description="ABC transporter" evidence="11">
    <location>
        <begin position="998"/>
        <end position="1223"/>
    </location>
</feature>
<reference evidence="13 14" key="1">
    <citation type="journal article" date="2016" name="Genome Biol. Evol.">
        <title>Gene Family Evolution Reflects Adaptation to Soil Environmental Stressors in the Genome of the Collembolan Orchesella cincta.</title>
        <authorList>
            <person name="Faddeeva-Vakhrusheva A."/>
            <person name="Derks M.F."/>
            <person name="Anvar S.Y."/>
            <person name="Agamennone V."/>
            <person name="Suring W."/>
            <person name="Smit S."/>
            <person name="van Straalen N.M."/>
            <person name="Roelofs D."/>
        </authorList>
    </citation>
    <scope>NUCLEOTIDE SEQUENCE [LARGE SCALE GENOMIC DNA]</scope>
    <source>
        <tissue evidence="13">Mixed pool</tissue>
    </source>
</reference>
<keyword evidence="5" id="KW-0547">Nucleotide-binding</keyword>
<dbReference type="FunFam" id="3.40.50.300:FF:000973">
    <property type="entry name" value="Multidrug resistance-associated protein 4"/>
    <property type="match status" value="1"/>
</dbReference>
<dbReference type="PROSITE" id="PS50893">
    <property type="entry name" value="ABC_TRANSPORTER_2"/>
    <property type="match status" value="2"/>
</dbReference>
<organism evidence="13 14">
    <name type="scientific">Orchesella cincta</name>
    <name type="common">Springtail</name>
    <name type="synonym">Podura cincta</name>
    <dbReference type="NCBI Taxonomy" id="48709"/>
    <lineage>
        <taxon>Eukaryota</taxon>
        <taxon>Metazoa</taxon>
        <taxon>Ecdysozoa</taxon>
        <taxon>Arthropoda</taxon>
        <taxon>Hexapoda</taxon>
        <taxon>Collembola</taxon>
        <taxon>Entomobryomorpha</taxon>
        <taxon>Entomobryoidea</taxon>
        <taxon>Orchesellidae</taxon>
        <taxon>Orchesellinae</taxon>
        <taxon>Orchesella</taxon>
    </lineage>
</organism>
<comment type="caution">
    <text evidence="13">The sequence shown here is derived from an EMBL/GenBank/DDBJ whole genome shotgun (WGS) entry which is preliminary data.</text>
</comment>
<feature type="transmembrane region" description="Helical" evidence="10">
    <location>
        <begin position="895"/>
        <end position="928"/>
    </location>
</feature>
<protein>
    <submittedName>
        <fullName evidence="13">Multidrug resistance-associated protein 5</fullName>
    </submittedName>
</protein>
<dbReference type="PROSITE" id="PS50929">
    <property type="entry name" value="ABC_TM1F"/>
    <property type="match status" value="2"/>
</dbReference>
<keyword evidence="7 10" id="KW-1133">Transmembrane helix</keyword>
<evidence type="ECO:0000256" key="5">
    <source>
        <dbReference type="ARBA" id="ARBA00022741"/>
    </source>
</evidence>
<keyword evidence="4" id="KW-0677">Repeat</keyword>
<feature type="domain" description="ABC transmembrane type-1" evidence="12">
    <location>
        <begin position="708"/>
        <end position="946"/>
    </location>
</feature>
<dbReference type="InterPro" id="IPR017871">
    <property type="entry name" value="ABC_transporter-like_CS"/>
</dbReference>
<gene>
    <name evidence="13" type="ORF">Ocin01_04573</name>
</gene>
<dbReference type="Gene3D" id="3.40.50.300">
    <property type="entry name" value="P-loop containing nucleotide triphosphate hydrolases"/>
    <property type="match status" value="2"/>
</dbReference>
<dbReference type="FunFam" id="3.40.50.300:FF:001172">
    <property type="entry name" value="Cystic fibrosis transmembrane conductance regulator"/>
    <property type="match status" value="1"/>
</dbReference>
<evidence type="ECO:0000256" key="8">
    <source>
        <dbReference type="ARBA" id="ARBA00023136"/>
    </source>
</evidence>
<dbReference type="SUPFAM" id="SSF90123">
    <property type="entry name" value="ABC transporter transmembrane region"/>
    <property type="match status" value="2"/>
</dbReference>
<dbReference type="PANTHER" id="PTHR24223">
    <property type="entry name" value="ATP-BINDING CASSETTE SUB-FAMILY C"/>
    <property type="match status" value="1"/>
</dbReference>
<keyword evidence="9" id="KW-0325">Glycoprotein</keyword>
<dbReference type="InterPro" id="IPR011527">
    <property type="entry name" value="ABC1_TM_dom"/>
</dbReference>
<dbReference type="CDD" id="cd18599">
    <property type="entry name" value="ABC_6TM_MRP5_8_9_D2"/>
    <property type="match status" value="1"/>
</dbReference>
<evidence type="ECO:0000256" key="1">
    <source>
        <dbReference type="ARBA" id="ARBA00004141"/>
    </source>
</evidence>
<evidence type="ECO:0000256" key="6">
    <source>
        <dbReference type="ARBA" id="ARBA00022840"/>
    </source>
</evidence>
<feature type="transmembrane region" description="Helical" evidence="10">
    <location>
        <begin position="708"/>
        <end position="730"/>
    </location>
</feature>
<dbReference type="PROSITE" id="PS00211">
    <property type="entry name" value="ABC_TRANSPORTER_1"/>
    <property type="match status" value="2"/>
</dbReference>
<feature type="domain" description="ABC transmembrane type-1" evidence="12">
    <location>
        <begin position="1"/>
        <end position="281"/>
    </location>
</feature>
<dbReference type="InterPro" id="IPR003439">
    <property type="entry name" value="ABC_transporter-like_ATP-bd"/>
</dbReference>
<dbReference type="EMBL" id="LJIJ01000125">
    <property type="protein sequence ID" value="ODN02075.1"/>
    <property type="molecule type" value="Genomic_DNA"/>
</dbReference>
<dbReference type="InterPro" id="IPR050173">
    <property type="entry name" value="ABC_transporter_C-like"/>
</dbReference>
<evidence type="ECO:0000256" key="10">
    <source>
        <dbReference type="SAM" id="Phobius"/>
    </source>
</evidence>
<keyword evidence="2" id="KW-0813">Transport</keyword>
<evidence type="ECO:0000313" key="14">
    <source>
        <dbReference type="Proteomes" id="UP000094527"/>
    </source>
</evidence>
<dbReference type="PANTHER" id="PTHR24223:SF447">
    <property type="entry name" value="MULTIDRUG RESISTANCE-ASSOCIATED PROTEIN 5"/>
    <property type="match status" value="1"/>
</dbReference>
<evidence type="ECO:0000313" key="13">
    <source>
        <dbReference type="EMBL" id="ODN02075.1"/>
    </source>
</evidence>
<proteinExistence type="predicted"/>
<evidence type="ECO:0000256" key="7">
    <source>
        <dbReference type="ARBA" id="ARBA00022989"/>
    </source>
</evidence>
<dbReference type="SUPFAM" id="SSF52540">
    <property type="entry name" value="P-loop containing nucleoside triphosphate hydrolases"/>
    <property type="match status" value="2"/>
</dbReference>
<evidence type="ECO:0000259" key="11">
    <source>
        <dbReference type="PROSITE" id="PS50893"/>
    </source>
</evidence>
<evidence type="ECO:0000256" key="2">
    <source>
        <dbReference type="ARBA" id="ARBA00022448"/>
    </source>
</evidence>
<dbReference type="InterPro" id="IPR003593">
    <property type="entry name" value="AAA+_ATPase"/>
</dbReference>
<dbReference type="InterPro" id="IPR027417">
    <property type="entry name" value="P-loop_NTPase"/>
</dbReference>
<dbReference type="FunFam" id="1.20.1560.10:FF:000013">
    <property type="entry name" value="ABC transporter C family member 2"/>
    <property type="match status" value="1"/>
</dbReference>
<evidence type="ECO:0000256" key="4">
    <source>
        <dbReference type="ARBA" id="ARBA00022737"/>
    </source>
</evidence>
<dbReference type="Pfam" id="PF00005">
    <property type="entry name" value="ABC_tran"/>
    <property type="match status" value="2"/>
</dbReference>
<feature type="transmembrane region" description="Helical" evidence="10">
    <location>
        <begin position="249"/>
        <end position="269"/>
    </location>
</feature>